<evidence type="ECO:0000259" key="3">
    <source>
        <dbReference type="Pfam" id="PF08241"/>
    </source>
</evidence>
<dbReference type="Proteomes" id="UP000288178">
    <property type="component" value="Unassembled WGS sequence"/>
</dbReference>
<dbReference type="PANTHER" id="PTHR13090:SF1">
    <property type="entry name" value="ARGININE-HYDROXYLASE NDUFAF5, MITOCHONDRIAL"/>
    <property type="match status" value="1"/>
</dbReference>
<dbReference type="AlphaFoldDB" id="A0A3S2TRC4"/>
<evidence type="ECO:0000313" key="5">
    <source>
        <dbReference type="Proteomes" id="UP000288178"/>
    </source>
</evidence>
<feature type="domain" description="Methyltransferase type 11" evidence="3">
    <location>
        <begin position="65"/>
        <end position="155"/>
    </location>
</feature>
<dbReference type="InterPro" id="IPR050602">
    <property type="entry name" value="Malonyl-ACP_OMT"/>
</dbReference>
<comment type="caution">
    <text evidence="4">The sequence shown here is derived from an EMBL/GenBank/DDBJ whole genome shotgun (WGS) entry which is preliminary data.</text>
</comment>
<organism evidence="4 5">
    <name type="scientific">Rubrivivax albus</name>
    <dbReference type="NCBI Taxonomy" id="2499835"/>
    <lineage>
        <taxon>Bacteria</taxon>
        <taxon>Pseudomonadati</taxon>
        <taxon>Pseudomonadota</taxon>
        <taxon>Betaproteobacteria</taxon>
        <taxon>Burkholderiales</taxon>
        <taxon>Sphaerotilaceae</taxon>
        <taxon>Rubrivivax</taxon>
    </lineage>
</organism>
<protein>
    <submittedName>
        <fullName evidence="4">Methyltransferase domain-containing protein</fullName>
    </submittedName>
</protein>
<accession>A0A3S2TRC4</accession>
<name>A0A3S2TRC4_9BURK</name>
<keyword evidence="5" id="KW-1185">Reference proteome</keyword>
<proteinExistence type="predicted"/>
<keyword evidence="2 4" id="KW-0808">Transferase</keyword>
<dbReference type="Pfam" id="PF08241">
    <property type="entry name" value="Methyltransf_11"/>
    <property type="match status" value="1"/>
</dbReference>
<gene>
    <name evidence="4" type="ORF">ENE75_06465</name>
</gene>
<dbReference type="GO" id="GO:0008757">
    <property type="term" value="F:S-adenosylmethionine-dependent methyltransferase activity"/>
    <property type="evidence" value="ECO:0007669"/>
    <property type="project" value="InterPro"/>
</dbReference>
<dbReference type="OrthoDB" id="9760689at2"/>
<dbReference type="GO" id="GO:0032259">
    <property type="term" value="P:methylation"/>
    <property type="evidence" value="ECO:0007669"/>
    <property type="project" value="UniProtKB-KW"/>
</dbReference>
<evidence type="ECO:0000256" key="2">
    <source>
        <dbReference type="ARBA" id="ARBA00022679"/>
    </source>
</evidence>
<keyword evidence="1 4" id="KW-0489">Methyltransferase</keyword>
<dbReference type="InterPro" id="IPR029063">
    <property type="entry name" value="SAM-dependent_MTases_sf"/>
</dbReference>
<evidence type="ECO:0000256" key="1">
    <source>
        <dbReference type="ARBA" id="ARBA00022603"/>
    </source>
</evidence>
<dbReference type="Gene3D" id="3.40.50.150">
    <property type="entry name" value="Vaccinia Virus protein VP39"/>
    <property type="match status" value="1"/>
</dbReference>
<dbReference type="EMBL" id="SACT01000002">
    <property type="protein sequence ID" value="RVT52107.1"/>
    <property type="molecule type" value="Genomic_DNA"/>
</dbReference>
<evidence type="ECO:0000313" key="4">
    <source>
        <dbReference type="EMBL" id="RVT52107.1"/>
    </source>
</evidence>
<reference evidence="4 5" key="1">
    <citation type="submission" date="2019-01" db="EMBL/GenBank/DDBJ databases">
        <authorList>
            <person name="Chen W.-M."/>
        </authorList>
    </citation>
    <scope>NUCLEOTIDE SEQUENCE [LARGE SCALE GENOMIC DNA]</scope>
    <source>
        <strain evidence="4 5">ICH-3</strain>
    </source>
</reference>
<dbReference type="PANTHER" id="PTHR13090">
    <property type="entry name" value="ARGININE-HYDROXYLASE NDUFAF5, MITOCHONDRIAL"/>
    <property type="match status" value="1"/>
</dbReference>
<dbReference type="InterPro" id="IPR013216">
    <property type="entry name" value="Methyltransf_11"/>
</dbReference>
<sequence length="294" mass="32550">MADPMRAPPTRRAVDDAALRRIRRRLAAAAQPPWLHGEVARRMVERLPIFRRPPLRIVDWYGRDGSSLPLLKRACPKAEIVRVDPEATESAAVPTPSRWLPWRRQAAAALTPAVSLPSDAGDLLWANMGLHWCADPLVEMRRWHRVLPVDGVLMFTTVGPGTLPALRQHYAAAGWPPAAAALVDMHDLGDMLVEAGFAEPVMDQETLTLTWPDAAALLQELRSLGGNADPGRWPGLRTPRWQRELLSALTPADGAKPAMAFEIVYGHAMRGRLKVPVSGETRVELEAMRSILRR</sequence>
<dbReference type="SUPFAM" id="SSF53335">
    <property type="entry name" value="S-adenosyl-L-methionine-dependent methyltransferases"/>
    <property type="match status" value="1"/>
</dbReference>